<feature type="transmembrane region" description="Helical" evidence="8">
    <location>
        <begin position="211"/>
        <end position="232"/>
    </location>
</feature>
<protein>
    <submittedName>
        <fullName evidence="10">Glycosyltransferase family 39 protein</fullName>
        <ecNumber evidence="10">2.4.-.-</ecNumber>
    </submittedName>
</protein>
<dbReference type="EMBL" id="CP119313">
    <property type="protein sequence ID" value="WEK21217.1"/>
    <property type="molecule type" value="Genomic_DNA"/>
</dbReference>
<keyword evidence="4 10" id="KW-0808">Transferase</keyword>
<dbReference type="InterPro" id="IPR050297">
    <property type="entry name" value="LipidA_mod_glycosyltrf_83"/>
</dbReference>
<organism evidence="10 11">
    <name type="scientific">Candidatus Pedobacter colombiensis</name>
    <dbReference type="NCBI Taxonomy" id="3121371"/>
    <lineage>
        <taxon>Bacteria</taxon>
        <taxon>Pseudomonadati</taxon>
        <taxon>Bacteroidota</taxon>
        <taxon>Sphingobacteriia</taxon>
        <taxon>Sphingobacteriales</taxon>
        <taxon>Sphingobacteriaceae</taxon>
        <taxon>Pedobacter</taxon>
    </lineage>
</organism>
<evidence type="ECO:0000259" key="9">
    <source>
        <dbReference type="Pfam" id="PF13231"/>
    </source>
</evidence>
<dbReference type="AlphaFoldDB" id="A0AAJ5WAW9"/>
<feature type="transmembrane region" description="Helical" evidence="8">
    <location>
        <begin position="171"/>
        <end position="199"/>
    </location>
</feature>
<dbReference type="EC" id="2.4.-.-" evidence="10"/>
<feature type="transmembrane region" description="Helical" evidence="8">
    <location>
        <begin position="91"/>
        <end position="108"/>
    </location>
</feature>
<keyword evidence="7 8" id="KW-0472">Membrane</keyword>
<keyword evidence="3 10" id="KW-0328">Glycosyltransferase</keyword>
<evidence type="ECO:0000256" key="1">
    <source>
        <dbReference type="ARBA" id="ARBA00004651"/>
    </source>
</evidence>
<comment type="subcellular location">
    <subcellularLocation>
        <location evidence="1">Cell membrane</location>
        <topology evidence="1">Multi-pass membrane protein</topology>
    </subcellularLocation>
</comment>
<dbReference type="GO" id="GO:0009103">
    <property type="term" value="P:lipopolysaccharide biosynthetic process"/>
    <property type="evidence" value="ECO:0007669"/>
    <property type="project" value="UniProtKB-ARBA"/>
</dbReference>
<feature type="transmembrane region" description="Helical" evidence="8">
    <location>
        <begin position="318"/>
        <end position="337"/>
    </location>
</feature>
<evidence type="ECO:0000256" key="4">
    <source>
        <dbReference type="ARBA" id="ARBA00022679"/>
    </source>
</evidence>
<keyword evidence="2" id="KW-1003">Cell membrane</keyword>
<feature type="transmembrane region" description="Helical" evidence="8">
    <location>
        <begin position="115"/>
        <end position="136"/>
    </location>
</feature>
<feature type="domain" description="Glycosyltransferase RgtA/B/C/D-like" evidence="9">
    <location>
        <begin position="71"/>
        <end position="211"/>
    </location>
</feature>
<name>A0AAJ5WAW9_9SPHI</name>
<dbReference type="GO" id="GO:0016763">
    <property type="term" value="F:pentosyltransferase activity"/>
    <property type="evidence" value="ECO:0007669"/>
    <property type="project" value="TreeGrafter"/>
</dbReference>
<evidence type="ECO:0000256" key="5">
    <source>
        <dbReference type="ARBA" id="ARBA00022692"/>
    </source>
</evidence>
<sequence>MDNFINKDINQNDKKISVIILIILLIGVGLRLFHYLYNRSLWMDEVYLCSSFIHMNYVDLATKTLDYGQKAPIGFLWLTKFVVNLIGFNEMALRAIPLIAGITSLFIFKRVCKAFLNIQGQVIAICIFSIAPALIYHSVEIKQYSTECLTTVIALYLYCIYANNNKWGNNVLWGICGGILIWFSFSVIFILLGIAAGICLNHILKKDFKSLFFNAIPFTIWIISFILNYTLFTHKQESAWVVYFFKVYDNFMPMPPHTLRELKWFPRNFLSMMDYPLGLIWVFNKAKISMISLALSIIPIILLSIGMFSIFNTNRRNFYVLIFPLLMVLLASGLFLYPLIERFWIFTTPIFILFVAFGFEYYQRKIKSHKLILLISLAITSCPFTQSLYFVIHPDRFYKHKNSAEKESLFYINNHFRQGDIVYNYWNNAPGYKVYKHIYNFKYLAIQGHDFRKTSEDLTDYNHQLKQDFNEFSGKKRVWLLYNNQFLTDIGDKIDDPVWYYKNHISPTDNLVAQLSKIKKPIKKEIFKDITIYLFEKD</sequence>
<dbReference type="Proteomes" id="UP001214530">
    <property type="component" value="Chromosome"/>
</dbReference>
<accession>A0AAJ5WAW9</accession>
<evidence type="ECO:0000256" key="7">
    <source>
        <dbReference type="ARBA" id="ARBA00023136"/>
    </source>
</evidence>
<evidence type="ECO:0000256" key="6">
    <source>
        <dbReference type="ARBA" id="ARBA00022989"/>
    </source>
</evidence>
<keyword evidence="6 8" id="KW-1133">Transmembrane helix</keyword>
<dbReference type="InterPro" id="IPR038731">
    <property type="entry name" value="RgtA/B/C-like"/>
</dbReference>
<keyword evidence="5 8" id="KW-0812">Transmembrane</keyword>
<evidence type="ECO:0000256" key="8">
    <source>
        <dbReference type="SAM" id="Phobius"/>
    </source>
</evidence>
<evidence type="ECO:0000256" key="3">
    <source>
        <dbReference type="ARBA" id="ARBA00022676"/>
    </source>
</evidence>
<evidence type="ECO:0000256" key="2">
    <source>
        <dbReference type="ARBA" id="ARBA00022475"/>
    </source>
</evidence>
<dbReference type="PANTHER" id="PTHR33908:SF11">
    <property type="entry name" value="MEMBRANE PROTEIN"/>
    <property type="match status" value="1"/>
</dbReference>
<dbReference type="GO" id="GO:0005886">
    <property type="term" value="C:plasma membrane"/>
    <property type="evidence" value="ECO:0007669"/>
    <property type="project" value="UniProtKB-SubCell"/>
</dbReference>
<feature type="transmembrane region" description="Helical" evidence="8">
    <location>
        <begin position="16"/>
        <end position="37"/>
    </location>
</feature>
<gene>
    <name evidence="10" type="ORF">P0Y49_08690</name>
</gene>
<feature type="transmembrane region" description="Helical" evidence="8">
    <location>
        <begin position="288"/>
        <end position="311"/>
    </location>
</feature>
<feature type="transmembrane region" description="Helical" evidence="8">
    <location>
        <begin position="343"/>
        <end position="359"/>
    </location>
</feature>
<evidence type="ECO:0000313" key="11">
    <source>
        <dbReference type="Proteomes" id="UP001214530"/>
    </source>
</evidence>
<evidence type="ECO:0000313" key="10">
    <source>
        <dbReference type="EMBL" id="WEK21217.1"/>
    </source>
</evidence>
<proteinExistence type="predicted"/>
<reference evidence="10" key="1">
    <citation type="submission" date="2023-03" db="EMBL/GenBank/DDBJ databases">
        <title>Andean soil-derived lignocellulolytic bacterial consortium as a source of novel taxa and putative plastic-active enzymes.</title>
        <authorList>
            <person name="Diaz-Garcia L."/>
            <person name="Chuvochina M."/>
            <person name="Feuerriegel G."/>
            <person name="Bunk B."/>
            <person name="Sproer C."/>
            <person name="Streit W.R."/>
            <person name="Rodriguez L.M."/>
            <person name="Overmann J."/>
            <person name="Jimenez D.J."/>
        </authorList>
    </citation>
    <scope>NUCLEOTIDE SEQUENCE</scope>
    <source>
        <strain evidence="10">MAG 3858</strain>
    </source>
</reference>
<dbReference type="Pfam" id="PF13231">
    <property type="entry name" value="PMT_2"/>
    <property type="match status" value="1"/>
</dbReference>
<dbReference type="PANTHER" id="PTHR33908">
    <property type="entry name" value="MANNOSYLTRANSFERASE YKCB-RELATED"/>
    <property type="match status" value="1"/>
</dbReference>
<feature type="transmembrane region" description="Helical" evidence="8">
    <location>
        <begin position="371"/>
        <end position="392"/>
    </location>
</feature>